<evidence type="ECO:0000256" key="1">
    <source>
        <dbReference type="SAM" id="Phobius"/>
    </source>
</evidence>
<evidence type="ECO:0000313" key="2">
    <source>
        <dbReference type="EMBL" id="MBI2052459.1"/>
    </source>
</evidence>
<protein>
    <submittedName>
        <fullName evidence="3">Uncharacterized protein</fullName>
    </submittedName>
</protein>
<keyword evidence="1" id="KW-0472">Membrane</keyword>
<gene>
    <name evidence="2" type="ORF">HYT38_02145</name>
    <name evidence="3" type="ORF">HYV66_02115</name>
</gene>
<evidence type="ECO:0000313" key="4">
    <source>
        <dbReference type="Proteomes" id="UP000709672"/>
    </source>
</evidence>
<dbReference type="AlphaFoldDB" id="A0A932DSG0"/>
<proteinExistence type="predicted"/>
<organism evidence="3 4">
    <name type="scientific">Candidatus Sungiibacteriota bacterium</name>
    <dbReference type="NCBI Taxonomy" id="2750080"/>
    <lineage>
        <taxon>Bacteria</taxon>
        <taxon>Candidatus Sungiibacteriota</taxon>
    </lineage>
</organism>
<accession>A0A932DSG0</accession>
<dbReference type="EMBL" id="JACOYY010000063">
    <property type="protein sequence ID" value="MBI2052459.1"/>
    <property type="molecule type" value="Genomic_DNA"/>
</dbReference>
<feature type="transmembrane region" description="Helical" evidence="1">
    <location>
        <begin position="6"/>
        <end position="23"/>
    </location>
</feature>
<name>A0A932DSG0_9BACT</name>
<evidence type="ECO:0000313" key="3">
    <source>
        <dbReference type="EMBL" id="MBI2466005.1"/>
    </source>
</evidence>
<keyword evidence="1" id="KW-0812">Transmembrane</keyword>
<reference evidence="3" key="1">
    <citation type="submission" date="2020-07" db="EMBL/GenBank/DDBJ databases">
        <title>Huge and variable diversity of episymbiotic CPR bacteria and DPANN archaea in groundwater ecosystems.</title>
        <authorList>
            <person name="He C.Y."/>
            <person name="Keren R."/>
            <person name="Whittaker M."/>
            <person name="Farag I.F."/>
            <person name="Doudna J."/>
            <person name="Cate J.H.D."/>
            <person name="Banfield J.F."/>
        </authorList>
    </citation>
    <scope>NUCLEOTIDE SEQUENCE</scope>
    <source>
        <strain evidence="2">NC_groundwater_191_Ag_S-0.1um_45_8</strain>
        <strain evidence="3">NC_groundwater_418_Ag_B-0.1um_45_10</strain>
    </source>
</reference>
<dbReference type="Proteomes" id="UP000709672">
    <property type="component" value="Unassembled WGS sequence"/>
</dbReference>
<comment type="caution">
    <text evidence="3">The sequence shown here is derived from an EMBL/GenBank/DDBJ whole genome shotgun (WGS) entry which is preliminary data.</text>
</comment>
<keyword evidence="1" id="KW-1133">Transmembrane helix</keyword>
<sequence length="153" mass="17224">MRYLVYISIGLAITTLSYFVFFNREQPQSGENQIGRLAGAVPDSWETKTDEQPPIIIAVTPVEFGEDVKVWKFEIVLDTHSGSLNDDMLTVATLVDNKGNAYQPISWEGPDPGGHHREGMLIFNEISPIPEYVELKINNVGGISERSFRWNIQ</sequence>
<dbReference type="Proteomes" id="UP000786662">
    <property type="component" value="Unassembled WGS sequence"/>
</dbReference>
<dbReference type="EMBL" id="JACPHQ010000025">
    <property type="protein sequence ID" value="MBI2466005.1"/>
    <property type="molecule type" value="Genomic_DNA"/>
</dbReference>